<organism evidence="1 2">
    <name type="scientific">Vararia minispora EC-137</name>
    <dbReference type="NCBI Taxonomy" id="1314806"/>
    <lineage>
        <taxon>Eukaryota</taxon>
        <taxon>Fungi</taxon>
        <taxon>Dikarya</taxon>
        <taxon>Basidiomycota</taxon>
        <taxon>Agaricomycotina</taxon>
        <taxon>Agaricomycetes</taxon>
        <taxon>Russulales</taxon>
        <taxon>Lachnocladiaceae</taxon>
        <taxon>Vararia</taxon>
    </lineage>
</organism>
<protein>
    <submittedName>
        <fullName evidence="1">Uncharacterized protein</fullName>
    </submittedName>
</protein>
<gene>
    <name evidence="1" type="ORF">K488DRAFT_87910</name>
</gene>
<dbReference type="Proteomes" id="UP000814128">
    <property type="component" value="Unassembled WGS sequence"/>
</dbReference>
<sequence>MLVFIILMYLISAAHWILEAIFTVPRGSDVSGWIVKQSTVYVGASVALLTANVVLSDAIVLWRMCLLWKSNTSVLVLGVVLWLTTLGLSFVVVLGLHEL</sequence>
<accession>A0ACB8QF93</accession>
<evidence type="ECO:0000313" key="2">
    <source>
        <dbReference type="Proteomes" id="UP000814128"/>
    </source>
</evidence>
<name>A0ACB8QF93_9AGAM</name>
<evidence type="ECO:0000313" key="1">
    <source>
        <dbReference type="EMBL" id="KAI0030275.1"/>
    </source>
</evidence>
<reference evidence="1" key="2">
    <citation type="journal article" date="2022" name="New Phytol.">
        <title>Evolutionary transition to the ectomycorrhizal habit in the genomes of a hyperdiverse lineage of mushroom-forming fungi.</title>
        <authorList>
            <person name="Looney B."/>
            <person name="Miyauchi S."/>
            <person name="Morin E."/>
            <person name="Drula E."/>
            <person name="Courty P.E."/>
            <person name="Kohler A."/>
            <person name="Kuo A."/>
            <person name="LaButti K."/>
            <person name="Pangilinan J."/>
            <person name="Lipzen A."/>
            <person name="Riley R."/>
            <person name="Andreopoulos W."/>
            <person name="He G."/>
            <person name="Johnson J."/>
            <person name="Nolan M."/>
            <person name="Tritt A."/>
            <person name="Barry K.W."/>
            <person name="Grigoriev I.V."/>
            <person name="Nagy L.G."/>
            <person name="Hibbett D."/>
            <person name="Henrissat B."/>
            <person name="Matheny P.B."/>
            <person name="Labbe J."/>
            <person name="Martin F.M."/>
        </authorList>
    </citation>
    <scope>NUCLEOTIDE SEQUENCE</scope>
    <source>
        <strain evidence="1">EC-137</strain>
    </source>
</reference>
<comment type="caution">
    <text evidence="1">The sequence shown here is derived from an EMBL/GenBank/DDBJ whole genome shotgun (WGS) entry which is preliminary data.</text>
</comment>
<dbReference type="EMBL" id="MU273630">
    <property type="protein sequence ID" value="KAI0030275.1"/>
    <property type="molecule type" value="Genomic_DNA"/>
</dbReference>
<proteinExistence type="predicted"/>
<keyword evidence="2" id="KW-1185">Reference proteome</keyword>
<reference evidence="1" key="1">
    <citation type="submission" date="2021-02" db="EMBL/GenBank/DDBJ databases">
        <authorList>
            <consortium name="DOE Joint Genome Institute"/>
            <person name="Ahrendt S."/>
            <person name="Looney B.P."/>
            <person name="Miyauchi S."/>
            <person name="Morin E."/>
            <person name="Drula E."/>
            <person name="Courty P.E."/>
            <person name="Chicoki N."/>
            <person name="Fauchery L."/>
            <person name="Kohler A."/>
            <person name="Kuo A."/>
            <person name="Labutti K."/>
            <person name="Pangilinan J."/>
            <person name="Lipzen A."/>
            <person name="Riley R."/>
            <person name="Andreopoulos W."/>
            <person name="He G."/>
            <person name="Johnson J."/>
            <person name="Barry K.W."/>
            <person name="Grigoriev I.V."/>
            <person name="Nagy L."/>
            <person name="Hibbett D."/>
            <person name="Henrissat B."/>
            <person name="Matheny P.B."/>
            <person name="Labbe J."/>
            <person name="Martin F."/>
        </authorList>
    </citation>
    <scope>NUCLEOTIDE SEQUENCE</scope>
    <source>
        <strain evidence="1">EC-137</strain>
    </source>
</reference>